<dbReference type="Proteomes" id="UP000048984">
    <property type="component" value="Unassembled WGS sequence"/>
</dbReference>
<feature type="domain" description="HTH crp-type" evidence="1">
    <location>
        <begin position="148"/>
        <end position="214"/>
    </location>
</feature>
<protein>
    <submittedName>
        <fullName evidence="2">Crp/Fnr family transcriptional regulator</fullName>
    </submittedName>
</protein>
<dbReference type="Gene3D" id="2.60.120.10">
    <property type="entry name" value="Jelly Rolls"/>
    <property type="match status" value="1"/>
</dbReference>
<dbReference type="PROSITE" id="PS51063">
    <property type="entry name" value="HTH_CRP_2"/>
    <property type="match status" value="1"/>
</dbReference>
<dbReference type="SUPFAM" id="SSF46785">
    <property type="entry name" value="Winged helix' DNA-binding domain"/>
    <property type="match status" value="1"/>
</dbReference>
<gene>
    <name evidence="2" type="ORF">ABB55_03330</name>
</gene>
<dbReference type="RefSeq" id="WP_054357540.1">
    <property type="nucleotide sequence ID" value="NZ_JAPCYQ010000001.1"/>
</dbReference>
<dbReference type="InterPro" id="IPR014710">
    <property type="entry name" value="RmlC-like_jellyroll"/>
</dbReference>
<dbReference type="EMBL" id="LJYW01000001">
    <property type="protein sequence ID" value="KPL51378.1"/>
    <property type="molecule type" value="Genomic_DNA"/>
</dbReference>
<dbReference type="GO" id="GO:0003677">
    <property type="term" value="F:DNA binding"/>
    <property type="evidence" value="ECO:0007669"/>
    <property type="project" value="InterPro"/>
</dbReference>
<dbReference type="InterPro" id="IPR036390">
    <property type="entry name" value="WH_DNA-bd_sf"/>
</dbReference>
<name>A0A0P6VZZ9_9HYPH</name>
<reference evidence="2 3" key="2">
    <citation type="submission" date="2015-10" db="EMBL/GenBank/DDBJ databases">
        <title>Draft Genome Sequence of Prosthecomicrobium hirschii ATCC 27832.</title>
        <authorList>
            <person name="Daniel J."/>
            <person name="Givan S.A."/>
            <person name="Brun Y.V."/>
            <person name="Brown P.J."/>
        </authorList>
    </citation>
    <scope>NUCLEOTIDE SEQUENCE [LARGE SCALE GENOMIC DNA]</scope>
    <source>
        <strain evidence="2 3">16</strain>
    </source>
</reference>
<dbReference type="InterPro" id="IPR050397">
    <property type="entry name" value="Env_Response_Regulators"/>
</dbReference>
<dbReference type="PANTHER" id="PTHR24567">
    <property type="entry name" value="CRP FAMILY TRANSCRIPTIONAL REGULATORY PROTEIN"/>
    <property type="match status" value="1"/>
</dbReference>
<dbReference type="GO" id="GO:0003700">
    <property type="term" value="F:DNA-binding transcription factor activity"/>
    <property type="evidence" value="ECO:0007669"/>
    <property type="project" value="TreeGrafter"/>
</dbReference>
<dbReference type="InterPro" id="IPR012318">
    <property type="entry name" value="HTH_CRP"/>
</dbReference>
<comment type="caution">
    <text evidence="2">The sequence shown here is derived from an EMBL/GenBank/DDBJ whole genome shotgun (WGS) entry which is preliminary data.</text>
</comment>
<dbReference type="GO" id="GO:0005829">
    <property type="term" value="C:cytosol"/>
    <property type="evidence" value="ECO:0007669"/>
    <property type="project" value="TreeGrafter"/>
</dbReference>
<dbReference type="PANTHER" id="PTHR24567:SF74">
    <property type="entry name" value="HTH-TYPE TRANSCRIPTIONAL REGULATOR ARCR"/>
    <property type="match status" value="1"/>
</dbReference>
<evidence type="ECO:0000313" key="3">
    <source>
        <dbReference type="Proteomes" id="UP000048984"/>
    </source>
</evidence>
<evidence type="ECO:0000259" key="1">
    <source>
        <dbReference type="PROSITE" id="PS51063"/>
    </source>
</evidence>
<accession>A0A0P6VZZ9</accession>
<proteinExistence type="predicted"/>
<sequence>MSAGVRERPNSNLLSALRDPDFALIEPYLVKETRITGDLLYRPGDNIAQVYFPLGPSLVSYLVTNFDGRDVETVMVGREGAVGGIVSSGYLPAYCRITVKFGGPFLRATVSCIQAAKDQSASFRRLFARYADCLMAQMFQSSACNAIHSIEQRTAKWIVASMDRTGEDVVPLTHEELASLLGVGRSYASRVLQKFKADGVLNTSRGALIVKDRDELVARACHCHSSVRAHFDTVLQGVYPDRE</sequence>
<organism evidence="2 3">
    <name type="scientific">Prosthecodimorpha hirschii</name>
    <dbReference type="NCBI Taxonomy" id="665126"/>
    <lineage>
        <taxon>Bacteria</taxon>
        <taxon>Pseudomonadati</taxon>
        <taxon>Pseudomonadota</taxon>
        <taxon>Alphaproteobacteria</taxon>
        <taxon>Hyphomicrobiales</taxon>
        <taxon>Ancalomicrobiaceae</taxon>
        <taxon>Prosthecodimorpha</taxon>
    </lineage>
</organism>
<reference evidence="2 3" key="1">
    <citation type="submission" date="2015-09" db="EMBL/GenBank/DDBJ databases">
        <authorList>
            <person name="Jackson K.R."/>
            <person name="Lunt B.L."/>
            <person name="Fisher J.N.B."/>
            <person name="Gardner A.V."/>
            <person name="Bailey M.E."/>
            <person name="Deus L.M."/>
            <person name="Earl A.S."/>
            <person name="Gibby P.D."/>
            <person name="Hartmann K.A."/>
            <person name="Liu J.E."/>
            <person name="Manci A.M."/>
            <person name="Nielsen D.A."/>
            <person name="Solomon M.B."/>
            <person name="Breakwell D.P."/>
            <person name="Burnett S.H."/>
            <person name="Grose J.H."/>
        </authorList>
    </citation>
    <scope>NUCLEOTIDE SEQUENCE [LARGE SCALE GENOMIC DNA]</scope>
    <source>
        <strain evidence="2 3">16</strain>
    </source>
</reference>
<dbReference type="Pfam" id="PF13545">
    <property type="entry name" value="HTH_Crp_2"/>
    <property type="match status" value="1"/>
</dbReference>
<keyword evidence="3" id="KW-1185">Reference proteome</keyword>
<evidence type="ECO:0000313" key="2">
    <source>
        <dbReference type="EMBL" id="KPL51378.1"/>
    </source>
</evidence>
<dbReference type="STRING" id="665126.ABB55_03330"/>
<dbReference type="SMART" id="SM00419">
    <property type="entry name" value="HTH_CRP"/>
    <property type="match status" value="1"/>
</dbReference>
<dbReference type="AlphaFoldDB" id="A0A0P6VZZ9"/>